<dbReference type="PhylomeDB" id="B4N7L9"/>
<evidence type="ECO:0000256" key="4">
    <source>
        <dbReference type="ARBA" id="ARBA00022490"/>
    </source>
</evidence>
<keyword evidence="8 10" id="KW-0206">Cytoskeleton</keyword>
<evidence type="ECO:0000256" key="3">
    <source>
        <dbReference type="ARBA" id="ARBA00022448"/>
    </source>
</evidence>
<dbReference type="HOGENOM" id="CLU_113002_3_2_1"/>
<accession>B4N7L9</accession>
<evidence type="ECO:0000256" key="10">
    <source>
        <dbReference type="PIRNR" id="PIRNR009998"/>
    </source>
</evidence>
<dbReference type="GO" id="GO:0005874">
    <property type="term" value="C:microtubule"/>
    <property type="evidence" value="ECO:0007669"/>
    <property type="project" value="UniProtKB-UniRule"/>
</dbReference>
<keyword evidence="6 10" id="KW-0243">Dynein</keyword>
<dbReference type="Pfam" id="PF03259">
    <property type="entry name" value="Robl_LC7"/>
    <property type="match status" value="1"/>
</dbReference>
<evidence type="ECO:0000313" key="13">
    <source>
        <dbReference type="Proteomes" id="UP000007798"/>
    </source>
</evidence>
<evidence type="ECO:0000256" key="8">
    <source>
        <dbReference type="ARBA" id="ARBA00023212"/>
    </source>
</evidence>
<evidence type="ECO:0000256" key="1">
    <source>
        <dbReference type="ARBA" id="ARBA00004245"/>
    </source>
</evidence>
<keyword evidence="5 10" id="KW-0493">Microtubule</keyword>
<comment type="function">
    <text evidence="9">Acts as one of several non-catalytic accessory components of the cytoplasmic dynein 1 complex that are thought to be involved in linking dynein to cargos and to adapter proteins that regulate dynein function. Cytoplasmic dynein 1 acts as a motor for the intracellular retrograde motility of vesicles and organelles along microtubules.</text>
</comment>
<dbReference type="EMBL" id="CH964214">
    <property type="protein sequence ID" value="EDW80358.1"/>
    <property type="molecule type" value="Genomic_DNA"/>
</dbReference>
<evidence type="ECO:0000256" key="2">
    <source>
        <dbReference type="ARBA" id="ARBA00007191"/>
    </source>
</evidence>
<evidence type="ECO:0000256" key="5">
    <source>
        <dbReference type="ARBA" id="ARBA00022701"/>
    </source>
</evidence>
<dbReference type="PIRSF" id="PIRSF009998">
    <property type="entry name" value="DLC7"/>
    <property type="match status" value="1"/>
</dbReference>
<keyword evidence="3 10" id="KW-0813">Transport</keyword>
<evidence type="ECO:0000256" key="6">
    <source>
        <dbReference type="ARBA" id="ARBA00023017"/>
    </source>
</evidence>
<dbReference type="GO" id="GO:0045505">
    <property type="term" value="F:dynein intermediate chain binding"/>
    <property type="evidence" value="ECO:0007669"/>
    <property type="project" value="UniProtKB-UniRule"/>
</dbReference>
<dbReference type="SMART" id="SM00960">
    <property type="entry name" value="Robl_LC7"/>
    <property type="match status" value="1"/>
</dbReference>
<dbReference type="InterPro" id="IPR004942">
    <property type="entry name" value="Roadblock/LAMTOR2_dom"/>
</dbReference>
<dbReference type="AlphaFoldDB" id="B4N7L9"/>
<dbReference type="OMA" id="HELMIVP"/>
<dbReference type="OrthoDB" id="9985637at2759"/>
<evidence type="ECO:0000256" key="9">
    <source>
        <dbReference type="ARBA" id="ARBA00025362"/>
    </source>
</evidence>
<dbReference type="GO" id="GO:0005868">
    <property type="term" value="C:cytoplasmic dynein complex"/>
    <property type="evidence" value="ECO:0007669"/>
    <property type="project" value="UniProtKB-UniRule"/>
</dbReference>
<evidence type="ECO:0000256" key="7">
    <source>
        <dbReference type="ARBA" id="ARBA00023175"/>
    </source>
</evidence>
<dbReference type="KEGG" id="dwi:6646707"/>
<dbReference type="FunFam" id="3.30.450.30:FF:000011">
    <property type="entry name" value="Dynein light chain roadblock"/>
    <property type="match status" value="1"/>
</dbReference>
<dbReference type="GO" id="GO:0007018">
    <property type="term" value="P:microtubule-based movement"/>
    <property type="evidence" value="ECO:0007669"/>
    <property type="project" value="UniProtKB-UniRule"/>
</dbReference>
<dbReference type="Gene3D" id="3.30.450.30">
    <property type="entry name" value="Dynein light chain 2a, cytoplasmic"/>
    <property type="match status" value="1"/>
</dbReference>
<dbReference type="Proteomes" id="UP000007798">
    <property type="component" value="Unassembled WGS sequence"/>
</dbReference>
<keyword evidence="4 10" id="KW-0963">Cytoplasm</keyword>
<dbReference type="InParanoid" id="B4N7L9"/>
<evidence type="ECO:0000313" key="12">
    <source>
        <dbReference type="EMBL" id="EDW80358.1"/>
    </source>
</evidence>
<name>B4N7L9_DROWI</name>
<evidence type="ECO:0000259" key="11">
    <source>
        <dbReference type="SMART" id="SM00960"/>
    </source>
</evidence>
<sequence>MSAEIEDIIKRFQNYPNVVGIIIVDLFAIPIKTTMDYNLTVHYATLVSNLLSKASKMVHSLDMTNELTSLRLRTSKHEVVIVPEENFFIIVVQNPSE</sequence>
<dbReference type="eggNOG" id="KOG4115">
    <property type="taxonomic scope" value="Eukaryota"/>
</dbReference>
<comment type="similarity">
    <text evidence="2 10">Belongs to the GAMAD family.</text>
</comment>
<reference evidence="12 13" key="1">
    <citation type="journal article" date="2007" name="Nature">
        <title>Evolution of genes and genomes on the Drosophila phylogeny.</title>
        <authorList>
            <consortium name="Drosophila 12 Genomes Consortium"/>
            <person name="Clark A.G."/>
            <person name="Eisen M.B."/>
            <person name="Smith D.R."/>
            <person name="Bergman C.M."/>
            <person name="Oliver B."/>
            <person name="Markow T.A."/>
            <person name="Kaufman T.C."/>
            <person name="Kellis M."/>
            <person name="Gelbart W."/>
            <person name="Iyer V.N."/>
            <person name="Pollard D.A."/>
            <person name="Sackton T.B."/>
            <person name="Larracuente A.M."/>
            <person name="Singh N.D."/>
            <person name="Abad J.P."/>
            <person name="Abt D.N."/>
            <person name="Adryan B."/>
            <person name="Aguade M."/>
            <person name="Akashi H."/>
            <person name="Anderson W.W."/>
            <person name="Aquadro C.F."/>
            <person name="Ardell D.H."/>
            <person name="Arguello R."/>
            <person name="Artieri C.G."/>
            <person name="Barbash D.A."/>
            <person name="Barker D."/>
            <person name="Barsanti P."/>
            <person name="Batterham P."/>
            <person name="Batzoglou S."/>
            <person name="Begun D."/>
            <person name="Bhutkar A."/>
            <person name="Blanco E."/>
            <person name="Bosak S.A."/>
            <person name="Bradley R.K."/>
            <person name="Brand A.D."/>
            <person name="Brent M.R."/>
            <person name="Brooks A.N."/>
            <person name="Brown R.H."/>
            <person name="Butlin R.K."/>
            <person name="Caggese C."/>
            <person name="Calvi B.R."/>
            <person name="Bernardo de Carvalho A."/>
            <person name="Caspi A."/>
            <person name="Castrezana S."/>
            <person name="Celniker S.E."/>
            <person name="Chang J.L."/>
            <person name="Chapple C."/>
            <person name="Chatterji S."/>
            <person name="Chinwalla A."/>
            <person name="Civetta A."/>
            <person name="Clifton S.W."/>
            <person name="Comeron J.M."/>
            <person name="Costello J.C."/>
            <person name="Coyne J.A."/>
            <person name="Daub J."/>
            <person name="David R.G."/>
            <person name="Delcher A.L."/>
            <person name="Delehaunty K."/>
            <person name="Do C.B."/>
            <person name="Ebling H."/>
            <person name="Edwards K."/>
            <person name="Eickbush T."/>
            <person name="Evans J.D."/>
            <person name="Filipski A."/>
            <person name="Findeiss S."/>
            <person name="Freyhult E."/>
            <person name="Fulton L."/>
            <person name="Fulton R."/>
            <person name="Garcia A.C."/>
            <person name="Gardiner A."/>
            <person name="Garfield D.A."/>
            <person name="Garvin B.E."/>
            <person name="Gibson G."/>
            <person name="Gilbert D."/>
            <person name="Gnerre S."/>
            <person name="Godfrey J."/>
            <person name="Good R."/>
            <person name="Gotea V."/>
            <person name="Gravely B."/>
            <person name="Greenberg A.J."/>
            <person name="Griffiths-Jones S."/>
            <person name="Gross S."/>
            <person name="Guigo R."/>
            <person name="Gustafson E.A."/>
            <person name="Haerty W."/>
            <person name="Hahn M.W."/>
            <person name="Halligan D.L."/>
            <person name="Halpern A.L."/>
            <person name="Halter G.M."/>
            <person name="Han M.V."/>
            <person name="Heger A."/>
            <person name="Hillier L."/>
            <person name="Hinrichs A.S."/>
            <person name="Holmes I."/>
            <person name="Hoskins R.A."/>
            <person name="Hubisz M.J."/>
            <person name="Hultmark D."/>
            <person name="Huntley M.A."/>
            <person name="Jaffe D.B."/>
            <person name="Jagadeeshan S."/>
            <person name="Jeck W.R."/>
            <person name="Johnson J."/>
            <person name="Jones C.D."/>
            <person name="Jordan W.C."/>
            <person name="Karpen G.H."/>
            <person name="Kataoka E."/>
            <person name="Keightley P.D."/>
            <person name="Kheradpour P."/>
            <person name="Kirkness E.F."/>
            <person name="Koerich L.B."/>
            <person name="Kristiansen K."/>
            <person name="Kudrna D."/>
            <person name="Kulathinal R.J."/>
            <person name="Kumar S."/>
            <person name="Kwok R."/>
            <person name="Lander E."/>
            <person name="Langley C.H."/>
            <person name="Lapoint R."/>
            <person name="Lazzaro B.P."/>
            <person name="Lee S.J."/>
            <person name="Levesque L."/>
            <person name="Li R."/>
            <person name="Lin C.F."/>
            <person name="Lin M.F."/>
            <person name="Lindblad-Toh K."/>
            <person name="Llopart A."/>
            <person name="Long M."/>
            <person name="Low L."/>
            <person name="Lozovsky E."/>
            <person name="Lu J."/>
            <person name="Luo M."/>
            <person name="Machado C.A."/>
            <person name="Makalowski W."/>
            <person name="Marzo M."/>
            <person name="Matsuda M."/>
            <person name="Matzkin L."/>
            <person name="McAllister B."/>
            <person name="McBride C.S."/>
            <person name="McKernan B."/>
            <person name="McKernan K."/>
            <person name="Mendez-Lago M."/>
            <person name="Minx P."/>
            <person name="Mollenhauer M.U."/>
            <person name="Montooth K."/>
            <person name="Mount S.M."/>
            <person name="Mu X."/>
            <person name="Myers E."/>
            <person name="Negre B."/>
            <person name="Newfeld S."/>
            <person name="Nielsen R."/>
            <person name="Noor M.A."/>
            <person name="O'Grady P."/>
            <person name="Pachter L."/>
            <person name="Papaceit M."/>
            <person name="Parisi M.J."/>
            <person name="Parisi M."/>
            <person name="Parts L."/>
            <person name="Pedersen J.S."/>
            <person name="Pesole G."/>
            <person name="Phillippy A.M."/>
            <person name="Ponting C.P."/>
            <person name="Pop M."/>
            <person name="Porcelli D."/>
            <person name="Powell J.R."/>
            <person name="Prohaska S."/>
            <person name="Pruitt K."/>
            <person name="Puig M."/>
            <person name="Quesneville H."/>
            <person name="Ram K.R."/>
            <person name="Rand D."/>
            <person name="Rasmussen M.D."/>
            <person name="Reed L.K."/>
            <person name="Reenan R."/>
            <person name="Reily A."/>
            <person name="Remington K.A."/>
            <person name="Rieger T.T."/>
            <person name="Ritchie M.G."/>
            <person name="Robin C."/>
            <person name="Rogers Y.H."/>
            <person name="Rohde C."/>
            <person name="Rozas J."/>
            <person name="Rubenfield M.J."/>
            <person name="Ruiz A."/>
            <person name="Russo S."/>
            <person name="Salzberg S.L."/>
            <person name="Sanchez-Gracia A."/>
            <person name="Saranga D.J."/>
            <person name="Sato H."/>
            <person name="Schaeffer S.W."/>
            <person name="Schatz M.C."/>
            <person name="Schlenke T."/>
            <person name="Schwartz R."/>
            <person name="Segarra C."/>
            <person name="Singh R.S."/>
            <person name="Sirot L."/>
            <person name="Sirota M."/>
            <person name="Sisneros N.B."/>
            <person name="Smith C.D."/>
            <person name="Smith T.F."/>
            <person name="Spieth J."/>
            <person name="Stage D.E."/>
            <person name="Stark A."/>
            <person name="Stephan W."/>
            <person name="Strausberg R.L."/>
            <person name="Strempel S."/>
            <person name="Sturgill D."/>
            <person name="Sutton G."/>
            <person name="Sutton G.G."/>
            <person name="Tao W."/>
            <person name="Teichmann S."/>
            <person name="Tobari Y.N."/>
            <person name="Tomimura Y."/>
            <person name="Tsolas J.M."/>
            <person name="Valente V.L."/>
            <person name="Venter E."/>
            <person name="Venter J.C."/>
            <person name="Vicario S."/>
            <person name="Vieira F.G."/>
            <person name="Vilella A.J."/>
            <person name="Villasante A."/>
            <person name="Walenz B."/>
            <person name="Wang J."/>
            <person name="Wasserman M."/>
            <person name="Watts T."/>
            <person name="Wilson D."/>
            <person name="Wilson R.K."/>
            <person name="Wing R.A."/>
            <person name="Wolfner M.F."/>
            <person name="Wong A."/>
            <person name="Wong G.K."/>
            <person name="Wu C.I."/>
            <person name="Wu G."/>
            <person name="Yamamoto D."/>
            <person name="Yang H.P."/>
            <person name="Yang S.P."/>
            <person name="Yorke J.A."/>
            <person name="Yoshida K."/>
            <person name="Zdobnov E."/>
            <person name="Zhang P."/>
            <person name="Zhang Y."/>
            <person name="Zimin A.V."/>
            <person name="Baldwin J."/>
            <person name="Abdouelleil A."/>
            <person name="Abdulkadir J."/>
            <person name="Abebe A."/>
            <person name="Abera B."/>
            <person name="Abreu J."/>
            <person name="Acer S.C."/>
            <person name="Aftuck L."/>
            <person name="Alexander A."/>
            <person name="An P."/>
            <person name="Anderson E."/>
            <person name="Anderson S."/>
            <person name="Arachi H."/>
            <person name="Azer M."/>
            <person name="Bachantsang P."/>
            <person name="Barry A."/>
            <person name="Bayul T."/>
            <person name="Berlin A."/>
            <person name="Bessette D."/>
            <person name="Bloom T."/>
            <person name="Blye J."/>
            <person name="Boguslavskiy L."/>
            <person name="Bonnet C."/>
            <person name="Boukhgalter B."/>
            <person name="Bourzgui I."/>
            <person name="Brown A."/>
            <person name="Cahill P."/>
            <person name="Channer S."/>
            <person name="Cheshatsang Y."/>
            <person name="Chuda L."/>
            <person name="Citroen M."/>
            <person name="Collymore A."/>
            <person name="Cooke P."/>
            <person name="Costello M."/>
            <person name="D'Aco K."/>
            <person name="Daza R."/>
            <person name="De Haan G."/>
            <person name="DeGray S."/>
            <person name="DeMaso C."/>
            <person name="Dhargay N."/>
            <person name="Dooley K."/>
            <person name="Dooley E."/>
            <person name="Doricent M."/>
            <person name="Dorje P."/>
            <person name="Dorjee K."/>
            <person name="Dupes A."/>
            <person name="Elong R."/>
            <person name="Falk J."/>
            <person name="Farina A."/>
            <person name="Faro S."/>
            <person name="Ferguson D."/>
            <person name="Fisher S."/>
            <person name="Foley C.D."/>
            <person name="Franke A."/>
            <person name="Friedrich D."/>
            <person name="Gadbois L."/>
            <person name="Gearin G."/>
            <person name="Gearin C.R."/>
            <person name="Giannoukos G."/>
            <person name="Goode T."/>
            <person name="Graham J."/>
            <person name="Grandbois E."/>
            <person name="Grewal S."/>
            <person name="Gyaltsen K."/>
            <person name="Hafez N."/>
            <person name="Hagos B."/>
            <person name="Hall J."/>
            <person name="Henson C."/>
            <person name="Hollinger A."/>
            <person name="Honan T."/>
            <person name="Huard M.D."/>
            <person name="Hughes L."/>
            <person name="Hurhula B."/>
            <person name="Husby M.E."/>
            <person name="Kamat A."/>
            <person name="Kanga B."/>
            <person name="Kashin S."/>
            <person name="Khazanovich D."/>
            <person name="Kisner P."/>
            <person name="Lance K."/>
            <person name="Lara M."/>
            <person name="Lee W."/>
            <person name="Lennon N."/>
            <person name="Letendre F."/>
            <person name="LeVine R."/>
            <person name="Lipovsky A."/>
            <person name="Liu X."/>
            <person name="Liu J."/>
            <person name="Liu S."/>
            <person name="Lokyitsang T."/>
            <person name="Lokyitsang Y."/>
            <person name="Lubonja R."/>
            <person name="Lui A."/>
            <person name="MacDonald P."/>
            <person name="Magnisalis V."/>
            <person name="Maru K."/>
            <person name="Matthews C."/>
            <person name="McCusker W."/>
            <person name="McDonough S."/>
            <person name="Mehta T."/>
            <person name="Meldrim J."/>
            <person name="Meneus L."/>
            <person name="Mihai O."/>
            <person name="Mihalev A."/>
            <person name="Mihova T."/>
            <person name="Mittelman R."/>
            <person name="Mlenga V."/>
            <person name="Montmayeur A."/>
            <person name="Mulrain L."/>
            <person name="Navidi A."/>
            <person name="Naylor J."/>
            <person name="Negash T."/>
            <person name="Nguyen T."/>
            <person name="Nguyen N."/>
            <person name="Nicol R."/>
            <person name="Norbu C."/>
            <person name="Norbu N."/>
            <person name="Novod N."/>
            <person name="O'Neill B."/>
            <person name="Osman S."/>
            <person name="Markiewicz E."/>
            <person name="Oyono O.L."/>
            <person name="Patti C."/>
            <person name="Phunkhang P."/>
            <person name="Pierre F."/>
            <person name="Priest M."/>
            <person name="Raghuraman S."/>
            <person name="Rege F."/>
            <person name="Reyes R."/>
            <person name="Rise C."/>
            <person name="Rogov P."/>
            <person name="Ross K."/>
            <person name="Ryan E."/>
            <person name="Settipalli S."/>
            <person name="Shea T."/>
            <person name="Sherpa N."/>
            <person name="Shi L."/>
            <person name="Shih D."/>
            <person name="Sparrow T."/>
            <person name="Spaulding J."/>
            <person name="Stalker J."/>
            <person name="Stange-Thomann N."/>
            <person name="Stavropoulos S."/>
            <person name="Stone C."/>
            <person name="Strader C."/>
            <person name="Tesfaye S."/>
            <person name="Thomson T."/>
            <person name="Thoulutsang Y."/>
            <person name="Thoulutsang D."/>
            <person name="Topham K."/>
            <person name="Topping I."/>
            <person name="Tsamla T."/>
            <person name="Vassiliev H."/>
            <person name="Vo A."/>
            <person name="Wangchuk T."/>
            <person name="Wangdi T."/>
            <person name="Weiand M."/>
            <person name="Wilkinson J."/>
            <person name="Wilson A."/>
            <person name="Yadav S."/>
            <person name="Young G."/>
            <person name="Yu Q."/>
            <person name="Zembek L."/>
            <person name="Zhong D."/>
            <person name="Zimmer A."/>
            <person name="Zwirko Z."/>
            <person name="Jaffe D.B."/>
            <person name="Alvarez P."/>
            <person name="Brockman W."/>
            <person name="Butler J."/>
            <person name="Chin C."/>
            <person name="Gnerre S."/>
            <person name="Grabherr M."/>
            <person name="Kleber M."/>
            <person name="Mauceli E."/>
            <person name="MacCallum I."/>
        </authorList>
    </citation>
    <scope>NUCLEOTIDE SEQUENCE [LARGE SCALE GENOMIC DNA]</scope>
    <source>
        <strain evidence="13">Tucson 14030-0811.24</strain>
    </source>
</reference>
<proteinExistence type="inferred from homology"/>
<dbReference type="InterPro" id="IPR016561">
    <property type="entry name" value="DYNLRB1/2"/>
</dbReference>
<keyword evidence="7 10" id="KW-0505">Motor protein</keyword>
<dbReference type="FunCoup" id="B4N7L9">
    <property type="interactions" value="4"/>
</dbReference>
<protein>
    <recommendedName>
        <fullName evidence="10">Dynein light chain roadblock</fullName>
    </recommendedName>
</protein>
<dbReference type="STRING" id="7260.B4N7L9"/>
<comment type="subcellular location">
    <subcellularLocation>
        <location evidence="1 10">Cytoplasm</location>
        <location evidence="1 10">Cytoskeleton</location>
    </subcellularLocation>
</comment>
<keyword evidence="13" id="KW-1185">Reference proteome</keyword>
<organism evidence="12 13">
    <name type="scientific">Drosophila willistoni</name>
    <name type="common">Fruit fly</name>
    <dbReference type="NCBI Taxonomy" id="7260"/>
    <lineage>
        <taxon>Eukaryota</taxon>
        <taxon>Metazoa</taxon>
        <taxon>Ecdysozoa</taxon>
        <taxon>Arthropoda</taxon>
        <taxon>Hexapoda</taxon>
        <taxon>Insecta</taxon>
        <taxon>Pterygota</taxon>
        <taxon>Neoptera</taxon>
        <taxon>Endopterygota</taxon>
        <taxon>Diptera</taxon>
        <taxon>Brachycera</taxon>
        <taxon>Muscomorpha</taxon>
        <taxon>Ephydroidea</taxon>
        <taxon>Drosophilidae</taxon>
        <taxon>Drosophila</taxon>
        <taxon>Sophophora</taxon>
    </lineage>
</organism>
<gene>
    <name evidence="12" type="primary">Dwil\GK18698</name>
    <name evidence="12" type="ORF">Dwil_GK18698</name>
</gene>
<dbReference type="SUPFAM" id="SSF103196">
    <property type="entry name" value="Roadblock/LC7 domain"/>
    <property type="match status" value="1"/>
</dbReference>
<dbReference type="GO" id="GO:0005737">
    <property type="term" value="C:cytoplasm"/>
    <property type="evidence" value="ECO:0007669"/>
    <property type="project" value="UniProtKB-UniRule"/>
</dbReference>
<feature type="domain" description="Roadblock/LAMTOR2" evidence="11">
    <location>
        <begin position="5"/>
        <end position="93"/>
    </location>
</feature>
<dbReference type="PANTHER" id="PTHR10779">
    <property type="entry name" value="DYNEIN LIGHT CHAIN ROADBLOCK"/>
    <property type="match status" value="1"/>
</dbReference>